<evidence type="ECO:0000313" key="1">
    <source>
        <dbReference type="EMBL" id="KAI3690786.1"/>
    </source>
</evidence>
<sequence>MPPDPLPPDPLPAIVYTFIPGSVSKQPITGSVYSFPWSTDRELHHLICFDFHALNQDALFIFYFLASKIQWRIPVL</sequence>
<reference evidence="1 2" key="2">
    <citation type="journal article" date="2022" name="Mol. Ecol. Resour.">
        <title>The genomes of chicory, endive, great burdock and yacon provide insights into Asteraceae paleo-polyploidization history and plant inulin production.</title>
        <authorList>
            <person name="Fan W."/>
            <person name="Wang S."/>
            <person name="Wang H."/>
            <person name="Wang A."/>
            <person name="Jiang F."/>
            <person name="Liu H."/>
            <person name="Zhao H."/>
            <person name="Xu D."/>
            <person name="Zhang Y."/>
        </authorList>
    </citation>
    <scope>NUCLEOTIDE SEQUENCE [LARGE SCALE GENOMIC DNA]</scope>
    <source>
        <strain evidence="2">cv. Punajuju</strain>
        <tissue evidence="1">Leaves</tissue>
    </source>
</reference>
<dbReference type="EMBL" id="CM042017">
    <property type="protein sequence ID" value="KAI3690786.1"/>
    <property type="molecule type" value="Genomic_DNA"/>
</dbReference>
<reference evidence="2" key="1">
    <citation type="journal article" date="2022" name="Mol. Ecol. Resour.">
        <title>The genomes of chicory, endive, great burdock and yacon provide insights into Asteraceae palaeo-polyploidization history and plant inulin production.</title>
        <authorList>
            <person name="Fan W."/>
            <person name="Wang S."/>
            <person name="Wang H."/>
            <person name="Wang A."/>
            <person name="Jiang F."/>
            <person name="Liu H."/>
            <person name="Zhao H."/>
            <person name="Xu D."/>
            <person name="Zhang Y."/>
        </authorList>
    </citation>
    <scope>NUCLEOTIDE SEQUENCE [LARGE SCALE GENOMIC DNA]</scope>
    <source>
        <strain evidence="2">cv. Punajuju</strain>
    </source>
</reference>
<comment type="caution">
    <text evidence="1">The sequence shown here is derived from an EMBL/GenBank/DDBJ whole genome shotgun (WGS) entry which is preliminary data.</text>
</comment>
<accession>A0ACB8YZC2</accession>
<organism evidence="1 2">
    <name type="scientific">Cichorium intybus</name>
    <name type="common">Chicory</name>
    <dbReference type="NCBI Taxonomy" id="13427"/>
    <lineage>
        <taxon>Eukaryota</taxon>
        <taxon>Viridiplantae</taxon>
        <taxon>Streptophyta</taxon>
        <taxon>Embryophyta</taxon>
        <taxon>Tracheophyta</taxon>
        <taxon>Spermatophyta</taxon>
        <taxon>Magnoliopsida</taxon>
        <taxon>eudicotyledons</taxon>
        <taxon>Gunneridae</taxon>
        <taxon>Pentapetalae</taxon>
        <taxon>asterids</taxon>
        <taxon>campanulids</taxon>
        <taxon>Asterales</taxon>
        <taxon>Asteraceae</taxon>
        <taxon>Cichorioideae</taxon>
        <taxon>Cichorieae</taxon>
        <taxon>Cichoriinae</taxon>
        <taxon>Cichorium</taxon>
    </lineage>
</organism>
<gene>
    <name evidence="1" type="ORF">L2E82_48993</name>
</gene>
<protein>
    <submittedName>
        <fullName evidence="1">Uncharacterized protein</fullName>
    </submittedName>
</protein>
<evidence type="ECO:0000313" key="2">
    <source>
        <dbReference type="Proteomes" id="UP001055811"/>
    </source>
</evidence>
<name>A0ACB8YZC2_CICIN</name>
<keyword evidence="2" id="KW-1185">Reference proteome</keyword>
<dbReference type="Proteomes" id="UP001055811">
    <property type="component" value="Linkage Group LG09"/>
</dbReference>
<proteinExistence type="predicted"/>